<dbReference type="AlphaFoldDB" id="C4V9Z9"/>
<keyword evidence="1" id="KW-0175">Coiled coil</keyword>
<sequence>MSNIALILQTAEHTYTKVTRKSKKPIKWEESIKEKINKFSKHEENLKTYKSNKEKMSKENPTQIKRLARTEKISLNKVKDIDKLVALLDTYILVYNQKNYKLQEKKEWMRKNTLFELYRGRYYRMLKENHLHNTKLAERKLRNSGGKCGKVQVRKIMEEIFNTKKIFKSFI</sequence>
<dbReference type="InParanoid" id="C4V9Z9"/>
<dbReference type="HOGENOM" id="CLU_1563320_0_0_1"/>
<evidence type="ECO:0000256" key="1">
    <source>
        <dbReference type="SAM" id="Coils"/>
    </source>
</evidence>
<reference evidence="2 3" key="1">
    <citation type="journal article" date="2009" name="PLoS Pathog.">
        <title>Genomic analyses of the microsporidian Nosema ceranae, an emergent pathogen of honey bees.</title>
        <authorList>
            <person name="Cornman R.S."/>
            <person name="Chen Y.P."/>
            <person name="Schatz M.C."/>
            <person name="Street C."/>
            <person name="Zhao Y."/>
            <person name="Desany B."/>
            <person name="Egholm M."/>
            <person name="Hutchison S."/>
            <person name="Pettis J.S."/>
            <person name="Lipkin W.I."/>
            <person name="Evans J.D."/>
        </authorList>
    </citation>
    <scope>NUCLEOTIDE SEQUENCE [LARGE SCALE GENOMIC DNA]</scope>
    <source>
        <strain evidence="2 3">BRL01</strain>
    </source>
</reference>
<dbReference type="KEGG" id="nce:NCER_101425"/>
<dbReference type="EMBL" id="ACOL01000151">
    <property type="protein sequence ID" value="EEQ81952.1"/>
    <property type="molecule type" value="Genomic_DNA"/>
</dbReference>
<evidence type="ECO:0000313" key="3">
    <source>
        <dbReference type="Proteomes" id="UP000009082"/>
    </source>
</evidence>
<organism evidence="2 3">
    <name type="scientific">Vairimorpha ceranae (strain BRL01)</name>
    <name type="common">Microsporidian parasite</name>
    <name type="synonym">Nosema ceranae</name>
    <dbReference type="NCBI Taxonomy" id="578460"/>
    <lineage>
        <taxon>Eukaryota</taxon>
        <taxon>Fungi</taxon>
        <taxon>Fungi incertae sedis</taxon>
        <taxon>Microsporidia</taxon>
        <taxon>Nosematidae</taxon>
        <taxon>Vairimorpha</taxon>
    </lineage>
</organism>
<proteinExistence type="predicted"/>
<comment type="caution">
    <text evidence="2">The sequence shown here is derived from an EMBL/GenBank/DDBJ whole genome shotgun (WGS) entry which is preliminary data.</text>
</comment>
<evidence type="ECO:0000313" key="2">
    <source>
        <dbReference type="EMBL" id="EEQ81952.1"/>
    </source>
</evidence>
<accession>C4V9Z9</accession>
<gene>
    <name evidence="2" type="ORF">NCER_101425</name>
</gene>
<protein>
    <submittedName>
        <fullName evidence="2">Uncharacterized protein</fullName>
    </submittedName>
</protein>
<feature type="coiled-coil region" evidence="1">
    <location>
        <begin position="32"/>
        <end position="59"/>
    </location>
</feature>
<dbReference type="VEuPathDB" id="MicrosporidiaDB:NCER_101425"/>
<name>C4V9Z9_VAIC1</name>
<dbReference type="Proteomes" id="UP000009082">
    <property type="component" value="Unassembled WGS sequence"/>
</dbReference>